<sequence>MPQGRGELGPDGRGYDIRKAAKSPKSPDSEVYRARLDDGGGTGSTKWPSLNDTGAVHEQSADQSNGTRRREGTNVKNNGDAARKRERMEQQSMSPTSGNVMSEVVKEMKMDAASRDGDRAKRYVATLDDNVYDRRKRGGICRCGRWSAYSDVDCKRPAEKQKTCQWCSAYSCWNRLDEDLEIKHDTGRLRGRYWGFLLDVIGVWRFTFYTVFGEELSVDACIVPGCADEVLLDVAFMKSRGATMDF</sequence>
<keyword evidence="3" id="KW-1185">Reference proteome</keyword>
<dbReference type="AlphaFoldDB" id="A0A2P4XEF8"/>
<protein>
    <submittedName>
        <fullName evidence="2">Uncharacterized protein</fullName>
    </submittedName>
</protein>
<feature type="region of interest" description="Disordered" evidence="1">
    <location>
        <begin position="1"/>
        <end position="99"/>
    </location>
</feature>
<feature type="compositionally biased region" description="Polar residues" evidence="1">
    <location>
        <begin position="90"/>
        <end position="99"/>
    </location>
</feature>
<reference evidence="2 3" key="1">
    <citation type="journal article" date="2017" name="Genome Biol. Evol.">
        <title>Phytophthora megakarya and P. palmivora, closely related causal agents of cacao black pod rot, underwent increases in genome sizes and gene numbers by different mechanisms.</title>
        <authorList>
            <person name="Ali S.S."/>
            <person name="Shao J."/>
            <person name="Lary D.J."/>
            <person name="Kronmiller B."/>
            <person name="Shen D."/>
            <person name="Strem M.D."/>
            <person name="Amoako-Attah I."/>
            <person name="Akrofi A.Y."/>
            <person name="Begoude B.A."/>
            <person name="Ten Hoopen G.M."/>
            <person name="Coulibaly K."/>
            <person name="Kebe B.I."/>
            <person name="Melnick R.L."/>
            <person name="Guiltinan M.J."/>
            <person name="Tyler B.M."/>
            <person name="Meinhardt L.W."/>
            <person name="Bailey B.A."/>
        </authorList>
    </citation>
    <scope>NUCLEOTIDE SEQUENCE [LARGE SCALE GENOMIC DNA]</scope>
    <source>
        <strain evidence="3">sbr112.9</strain>
    </source>
</reference>
<proteinExistence type="predicted"/>
<dbReference type="Proteomes" id="UP000237271">
    <property type="component" value="Unassembled WGS sequence"/>
</dbReference>
<organism evidence="2 3">
    <name type="scientific">Phytophthora palmivora</name>
    <dbReference type="NCBI Taxonomy" id="4796"/>
    <lineage>
        <taxon>Eukaryota</taxon>
        <taxon>Sar</taxon>
        <taxon>Stramenopiles</taxon>
        <taxon>Oomycota</taxon>
        <taxon>Peronosporomycetes</taxon>
        <taxon>Peronosporales</taxon>
        <taxon>Peronosporaceae</taxon>
        <taxon>Phytophthora</taxon>
    </lineage>
</organism>
<evidence type="ECO:0000256" key="1">
    <source>
        <dbReference type="SAM" id="MobiDB-lite"/>
    </source>
</evidence>
<feature type="compositionally biased region" description="Basic and acidic residues" evidence="1">
    <location>
        <begin position="8"/>
        <end position="38"/>
    </location>
</feature>
<name>A0A2P4XEF8_9STRA</name>
<comment type="caution">
    <text evidence="2">The sequence shown here is derived from an EMBL/GenBank/DDBJ whole genome shotgun (WGS) entry which is preliminary data.</text>
</comment>
<gene>
    <name evidence="2" type="ORF">PHPALM_20614</name>
</gene>
<accession>A0A2P4XEF8</accession>
<dbReference type="EMBL" id="NCKW01011249">
    <property type="protein sequence ID" value="POM63930.1"/>
    <property type="molecule type" value="Genomic_DNA"/>
</dbReference>
<evidence type="ECO:0000313" key="3">
    <source>
        <dbReference type="Proteomes" id="UP000237271"/>
    </source>
</evidence>
<evidence type="ECO:0000313" key="2">
    <source>
        <dbReference type="EMBL" id="POM63930.1"/>
    </source>
</evidence>